<dbReference type="InterPro" id="IPR046864">
    <property type="entry name" value="VasX_N"/>
</dbReference>
<feature type="transmembrane region" description="Helical" evidence="1">
    <location>
        <begin position="774"/>
        <end position="794"/>
    </location>
</feature>
<keyword evidence="1" id="KW-0812">Transmembrane</keyword>
<evidence type="ECO:0000313" key="3">
    <source>
        <dbReference type="EMBL" id="QJQ03294.1"/>
    </source>
</evidence>
<name>A0A6M3ZXC7_9BURK</name>
<dbReference type="Pfam" id="PF20249">
    <property type="entry name" value="VasX_N"/>
    <property type="match status" value="1"/>
</dbReference>
<proteinExistence type="predicted"/>
<feature type="transmembrane region" description="Helical" evidence="1">
    <location>
        <begin position="814"/>
        <end position="836"/>
    </location>
</feature>
<keyword evidence="1" id="KW-1133">Transmembrane helix</keyword>
<feature type="domain" description="Toxin VasX N-terminal region" evidence="2">
    <location>
        <begin position="11"/>
        <end position="166"/>
    </location>
</feature>
<evidence type="ECO:0000256" key="1">
    <source>
        <dbReference type="SAM" id="Phobius"/>
    </source>
</evidence>
<dbReference type="CDD" id="cd20707">
    <property type="entry name" value="MIX_III"/>
    <property type="match status" value="1"/>
</dbReference>
<sequence>MACTNPQNPDCRNCNKDGLAILLARYAVVPLNIPGDVPAPLGNKVTGTALTNYKYVLRTLRAGFVYLFYERHPSNITIKWEAYAVSPEGRLWKRPSHLYPEPVPVEPVCTRSGDNIPTSVIHIEHPAKCGRVWIAFSQHAWSEATFKAFASDIKLRDQRMQTFIPKLWISAGGYRHGMVATEGNVQKVLEYNPAYSPDLLNERTTTGVFGSPSGRYNRTKLQANTTIHRSFSRKDEVKPLVAKMEEICTHGKGEKYKPMVMGVWDALGIGIELNNFRNEPAGWMHRYNTELPFQIDGMLTISSLKDLLENHAAAVVDRNADLAKQRAQQYDFVKERAEAQKLPADTREKRLKAIEVQEYVQSKGVEVDNVYQNRIMRAAMLPDAARDKEYAQIKADADTVVTSRAAYRKGRVEKAWPPYAEKLDMKAYETFKKNFESLQDEATALIEKRTADMLAWMQSRHFLDGLREYHGDDIQDAVAFESHVSEVTFLLNTTKSGRGKIDEWVNDLQIAESNLMYRLLSMNQDAARTEVSQFLIQAETFRSDQTAATVWNWYAYIQKSMKAIADLYKKAAGVYNANEKAKAGTNVAFNVKLEPYRQFGIDKTASTFGDFIFKKFRLDGKMADMACEKIIQSWFGLRAGVEVAAAGALADAQARYAMSGRLDILERVRASKNPLAPEVPEKETVSSRTLKRDWAAFRDSEKSASAMRDARMALVVLLIESGNFAKMMHDCIEKGDSKSRAGLVASAMTIASGVIDIWGVAVKEMQTANATSYQVMKLGGAGLSVAAGIIGIVFDAQDMGKAYGRDQYGILGLYVIKIILGTANLVATGLSAFTYAAPVIFRMTGRVAVAQALDLIGSRAATLIACRILFMSAGMWIGVFVFILQVMIWTLSDDDLEIWCTLCVFGTKKGADDAYKDALKQREELGKALIAVGVR</sequence>
<dbReference type="RefSeq" id="WP_017449758.1">
    <property type="nucleotide sequence ID" value="NZ_CP008956.1"/>
</dbReference>
<protein>
    <recommendedName>
        <fullName evidence="2">Toxin VasX N-terminal region domain-containing protein</fullName>
    </recommendedName>
</protein>
<evidence type="ECO:0000259" key="2">
    <source>
        <dbReference type="Pfam" id="PF20249"/>
    </source>
</evidence>
<keyword evidence="1" id="KW-0472">Membrane</keyword>
<reference evidence="3 4" key="1">
    <citation type="journal article" date="2012" name="J. Bacteriol.">
        <title>Genome sequence of the pathogenic Herbaspirillum seropedicae strain Os34, isolated from rice roots.</title>
        <authorList>
            <person name="Ye W."/>
            <person name="Ye S."/>
            <person name="Liu J."/>
            <person name="Chang S."/>
            <person name="Chen M."/>
            <person name="Zhu B."/>
            <person name="Guo L."/>
            <person name="An Q."/>
        </authorList>
    </citation>
    <scope>NUCLEOTIDE SEQUENCE [LARGE SCALE GENOMIC DNA]</scope>
    <source>
        <strain evidence="3 4">Os34</strain>
    </source>
</reference>
<dbReference type="NCBIfam" id="NF041559">
    <property type="entry name" value="BTH_I2691_fam"/>
    <property type="match status" value="1"/>
</dbReference>
<dbReference type="InterPro" id="IPR048126">
    <property type="entry name" value="Toxin_VasX"/>
</dbReference>
<dbReference type="AlphaFoldDB" id="A0A6M3ZXC7"/>
<evidence type="ECO:0000313" key="4">
    <source>
        <dbReference type="Proteomes" id="UP000501648"/>
    </source>
</evidence>
<dbReference type="EMBL" id="CP008956">
    <property type="protein sequence ID" value="QJQ03294.1"/>
    <property type="molecule type" value="Genomic_DNA"/>
</dbReference>
<dbReference type="Proteomes" id="UP000501648">
    <property type="component" value="Chromosome"/>
</dbReference>
<accession>A0A6M3ZXC7</accession>
<feature type="transmembrane region" description="Helical" evidence="1">
    <location>
        <begin position="741"/>
        <end position="762"/>
    </location>
</feature>
<gene>
    <name evidence="3" type="ORF">C798_24600</name>
</gene>
<organism evidence="3 4">
    <name type="scientific">Herbaspirillum rubrisubalbicans Os34</name>
    <dbReference type="NCBI Taxonomy" id="1235827"/>
    <lineage>
        <taxon>Bacteria</taxon>
        <taxon>Pseudomonadati</taxon>
        <taxon>Pseudomonadota</taxon>
        <taxon>Betaproteobacteria</taxon>
        <taxon>Burkholderiales</taxon>
        <taxon>Oxalobacteraceae</taxon>
        <taxon>Herbaspirillum</taxon>
    </lineage>
</organism>
<feature type="transmembrane region" description="Helical" evidence="1">
    <location>
        <begin position="868"/>
        <end position="889"/>
    </location>
</feature>